<accession>A0A6L7IRW4</accession>
<dbReference type="GO" id="GO:0004534">
    <property type="term" value="F:5'-3' RNA exonuclease activity"/>
    <property type="evidence" value="ECO:0007669"/>
    <property type="project" value="TreeGrafter"/>
</dbReference>
<dbReference type="SMART" id="SM00481">
    <property type="entry name" value="POLIIIAc"/>
    <property type="match status" value="1"/>
</dbReference>
<dbReference type="InterPro" id="IPR003141">
    <property type="entry name" value="Pol/His_phosphatase_N"/>
</dbReference>
<dbReference type="Gene3D" id="1.10.150.650">
    <property type="match status" value="1"/>
</dbReference>
<dbReference type="EMBL" id="CP063310">
    <property type="protein sequence ID" value="QOS69917.1"/>
    <property type="molecule type" value="Genomic_DNA"/>
</dbReference>
<organism evidence="2 3">
    <name type="scientific">Eggerthella guodeyinii</name>
    <dbReference type="NCBI Taxonomy" id="2690837"/>
    <lineage>
        <taxon>Bacteria</taxon>
        <taxon>Bacillati</taxon>
        <taxon>Actinomycetota</taxon>
        <taxon>Coriobacteriia</taxon>
        <taxon>Eggerthellales</taxon>
        <taxon>Eggerthellaceae</taxon>
        <taxon>Eggerthella</taxon>
    </lineage>
</organism>
<proteinExistence type="predicted"/>
<evidence type="ECO:0000259" key="1">
    <source>
        <dbReference type="SMART" id="SM00481"/>
    </source>
</evidence>
<dbReference type="PANTHER" id="PTHR42924">
    <property type="entry name" value="EXONUCLEASE"/>
    <property type="match status" value="1"/>
</dbReference>
<gene>
    <name evidence="2" type="ORF">GS424_001325</name>
</gene>
<dbReference type="Gene3D" id="3.20.20.140">
    <property type="entry name" value="Metal-dependent hydrolases"/>
    <property type="match status" value="1"/>
</dbReference>
<dbReference type="KEGG" id="egd:GS424_001325"/>
<feature type="domain" description="Polymerase/histidinol phosphatase N-terminal" evidence="1">
    <location>
        <begin position="32"/>
        <end position="97"/>
    </location>
</feature>
<dbReference type="Pfam" id="PF02811">
    <property type="entry name" value="PHP"/>
    <property type="match status" value="1"/>
</dbReference>
<dbReference type="InterPro" id="IPR052018">
    <property type="entry name" value="PHP_domain"/>
</dbReference>
<dbReference type="InterPro" id="IPR004013">
    <property type="entry name" value="PHP_dom"/>
</dbReference>
<dbReference type="AlphaFoldDB" id="A0A6L7IRW4"/>
<sequence>MRRTDGSRETSGGAVALASGLDDGAPGALGKTDFHVHSTMSDGSDTFEQVLAQARERGIERLAFTNHDTTAGLAEARELGERMGVQVVGGIEVSAYGFERGRKVHVLGLGIEEGAPALAALCGPVLERRNANTHWQLDRLVEAGYAVDVERALELGRASTCLYKQHLMAALTDEPFTSEGYRTLYRSLFKNGGICDRDIDYVDARDAVQAIVEDGGLAVLAHPGQLDSYDLLPHLVACGLGGVERFHPDHGPADRERCAALAEEHGLVCTGGSDYHGRFGAVESVGVR</sequence>
<evidence type="ECO:0000313" key="2">
    <source>
        <dbReference type="EMBL" id="QOS69917.1"/>
    </source>
</evidence>
<dbReference type="SUPFAM" id="SSF89550">
    <property type="entry name" value="PHP domain-like"/>
    <property type="match status" value="1"/>
</dbReference>
<dbReference type="RefSeq" id="WP_160942185.1">
    <property type="nucleotide sequence ID" value="NZ_CP063310.1"/>
</dbReference>
<dbReference type="InterPro" id="IPR016195">
    <property type="entry name" value="Pol/histidinol_Pase-like"/>
</dbReference>
<dbReference type="Proteomes" id="UP000478463">
    <property type="component" value="Chromosome"/>
</dbReference>
<evidence type="ECO:0000313" key="3">
    <source>
        <dbReference type="Proteomes" id="UP000478463"/>
    </source>
</evidence>
<dbReference type="CDD" id="cd07438">
    <property type="entry name" value="PHP_HisPPase_AMP"/>
    <property type="match status" value="1"/>
</dbReference>
<reference evidence="2 3" key="1">
    <citation type="submission" date="2020-10" db="EMBL/GenBank/DDBJ databases">
        <title>Eggerthella sp. nov., isolated from human feces.</title>
        <authorList>
            <person name="Yajun G."/>
        </authorList>
    </citation>
    <scope>NUCLEOTIDE SEQUENCE [LARGE SCALE GENOMIC DNA]</scope>
    <source>
        <strain evidence="2 3">HF-1101</strain>
    </source>
</reference>
<dbReference type="GO" id="GO:0035312">
    <property type="term" value="F:5'-3' DNA exonuclease activity"/>
    <property type="evidence" value="ECO:0007669"/>
    <property type="project" value="TreeGrafter"/>
</dbReference>
<protein>
    <submittedName>
        <fullName evidence="2">PHP domain-containing protein</fullName>
    </submittedName>
</protein>
<name>A0A6L7IRW4_9ACTN</name>
<dbReference type="PANTHER" id="PTHR42924:SF3">
    <property type="entry name" value="POLYMERASE_HISTIDINOL PHOSPHATASE N-TERMINAL DOMAIN-CONTAINING PROTEIN"/>
    <property type="match status" value="1"/>
</dbReference>